<gene>
    <name evidence="10" type="ORF">OEZ85_012550</name>
</gene>
<dbReference type="EMBL" id="CP126210">
    <property type="protein sequence ID" value="WIA12517.1"/>
    <property type="molecule type" value="Genomic_DNA"/>
</dbReference>
<evidence type="ECO:0000313" key="11">
    <source>
        <dbReference type="Proteomes" id="UP001244341"/>
    </source>
</evidence>
<keyword evidence="6" id="KW-0804">Transcription</keyword>
<keyword evidence="4 8" id="KW-0072">Autophagy</keyword>
<sequence>MSSEQVAKVVVVFQAAGGAPLLKQDKVKISVDSHFSKVVAFLRKQLHSDSVFVYLRNAFCPALDEQLGVLTKAYGTDGKLHDQLDGVSATLMHSLGVMQRDAPPVAAPGGPPLAAAEHVPGFDVAAHAARMAGEITQQVQATEALLQLLPDGLGCASSSSSGGQEGQGGFTAEVRQLQQQHAEVSQQLSAAVGEAEGELLQLQALHAALAKAKLQAQAQARQG</sequence>
<dbReference type="Gene3D" id="3.10.20.90">
    <property type="entry name" value="Phosphatidylinositol 3-kinase Catalytic Subunit, Chain A, domain 1"/>
    <property type="match status" value="1"/>
</dbReference>
<comment type="function">
    <text evidence="8">Ubiquitin-like protein involved in cytoplasm to vacuole transport (Cvt) and autophagic vesicle formation.</text>
</comment>
<evidence type="ECO:0000256" key="1">
    <source>
        <dbReference type="ARBA" id="ARBA00004123"/>
    </source>
</evidence>
<evidence type="ECO:0000256" key="8">
    <source>
        <dbReference type="RuleBase" id="RU361201"/>
    </source>
</evidence>
<dbReference type="Proteomes" id="UP001244341">
    <property type="component" value="Chromosome 3b"/>
</dbReference>
<evidence type="ECO:0000313" key="10">
    <source>
        <dbReference type="EMBL" id="WIA12517.1"/>
    </source>
</evidence>
<comment type="subunit">
    <text evidence="8">Forms a conjugate with ATG5.</text>
</comment>
<reference evidence="10 11" key="1">
    <citation type="submission" date="2023-05" db="EMBL/GenBank/DDBJ databases">
        <title>A 100% complete, gapless, phased diploid assembly of the Scenedesmus obliquus UTEX 3031 genome.</title>
        <authorList>
            <person name="Biondi T.C."/>
            <person name="Hanschen E.R."/>
            <person name="Kwon T."/>
            <person name="Eng W."/>
            <person name="Kruse C.P.S."/>
            <person name="Koehler S.I."/>
            <person name="Kunde Y."/>
            <person name="Gleasner C.D."/>
            <person name="You Mak K.T."/>
            <person name="Polle J."/>
            <person name="Hovde B.T."/>
            <person name="Starkenburg S.R."/>
        </authorList>
    </citation>
    <scope>NUCLEOTIDE SEQUENCE [LARGE SCALE GENOMIC DNA]</scope>
    <source>
        <strain evidence="10 11">DOE0152z</strain>
    </source>
</reference>
<comment type="subcellular location">
    <subcellularLocation>
        <location evidence="1">Nucleus</location>
    </subcellularLocation>
</comment>
<comment type="similarity">
    <text evidence="8">Belongs to the ATG12 family.</text>
</comment>
<keyword evidence="3 8" id="KW-0833">Ubl conjugation pathway</keyword>
<dbReference type="InterPro" id="IPR007242">
    <property type="entry name" value="Atg12"/>
</dbReference>
<keyword evidence="7" id="KW-0539">Nucleus</keyword>
<accession>A0ABY8TTS4</accession>
<dbReference type="Pfam" id="PF04110">
    <property type="entry name" value="APG12"/>
    <property type="match status" value="1"/>
</dbReference>
<name>A0ABY8TTS4_TETOB</name>
<evidence type="ECO:0000256" key="7">
    <source>
        <dbReference type="ARBA" id="ARBA00023242"/>
    </source>
</evidence>
<evidence type="ECO:0000256" key="5">
    <source>
        <dbReference type="ARBA" id="ARBA00023015"/>
    </source>
</evidence>
<organism evidence="10 11">
    <name type="scientific">Tetradesmus obliquus</name>
    <name type="common">Green alga</name>
    <name type="synonym">Acutodesmus obliquus</name>
    <dbReference type="NCBI Taxonomy" id="3088"/>
    <lineage>
        <taxon>Eukaryota</taxon>
        <taxon>Viridiplantae</taxon>
        <taxon>Chlorophyta</taxon>
        <taxon>core chlorophytes</taxon>
        <taxon>Chlorophyceae</taxon>
        <taxon>CS clade</taxon>
        <taxon>Sphaeropleales</taxon>
        <taxon>Scenedesmaceae</taxon>
        <taxon>Tetradesmus</taxon>
    </lineage>
</organism>
<protein>
    <recommendedName>
        <fullName evidence="8">Ubiquitin-like protein ATG12</fullName>
    </recommendedName>
</protein>
<evidence type="ECO:0000256" key="9">
    <source>
        <dbReference type="SAM" id="Coils"/>
    </source>
</evidence>
<dbReference type="CDD" id="cd01612">
    <property type="entry name" value="Ubl_ATG12"/>
    <property type="match status" value="1"/>
</dbReference>
<evidence type="ECO:0000256" key="3">
    <source>
        <dbReference type="ARBA" id="ARBA00022786"/>
    </source>
</evidence>
<dbReference type="InterPro" id="IPR037212">
    <property type="entry name" value="Med7/Med21-like"/>
</dbReference>
<dbReference type="PANTHER" id="PTHR13385">
    <property type="entry name" value="AUTOPHAGY PROTEIN 12"/>
    <property type="match status" value="1"/>
</dbReference>
<feature type="coiled-coil region" evidence="9">
    <location>
        <begin position="174"/>
        <end position="222"/>
    </location>
</feature>
<keyword evidence="5" id="KW-0805">Transcription regulation</keyword>
<keyword evidence="2 8" id="KW-1017">Isopeptide bond</keyword>
<dbReference type="SUPFAM" id="SSF54236">
    <property type="entry name" value="Ubiquitin-like"/>
    <property type="match status" value="1"/>
</dbReference>
<keyword evidence="9" id="KW-0175">Coiled coil</keyword>
<dbReference type="InterPro" id="IPR029071">
    <property type="entry name" value="Ubiquitin-like_domsf"/>
</dbReference>
<evidence type="ECO:0000256" key="2">
    <source>
        <dbReference type="ARBA" id="ARBA00022499"/>
    </source>
</evidence>
<proteinExistence type="inferred from homology"/>
<keyword evidence="11" id="KW-1185">Reference proteome</keyword>
<dbReference type="Gene3D" id="6.10.280.10">
    <property type="entry name" value="Mediator complex, subunit Med21"/>
    <property type="match status" value="1"/>
</dbReference>
<evidence type="ECO:0000256" key="6">
    <source>
        <dbReference type="ARBA" id="ARBA00023163"/>
    </source>
</evidence>
<evidence type="ECO:0000256" key="4">
    <source>
        <dbReference type="ARBA" id="ARBA00023006"/>
    </source>
</evidence>
<dbReference type="PANTHER" id="PTHR13385:SF0">
    <property type="entry name" value="UBIQUITIN-LIKE PROTEIN ATG12"/>
    <property type="match status" value="1"/>
</dbReference>
<dbReference type="SUPFAM" id="SSF140718">
    <property type="entry name" value="Mediator hinge subcomplex-like"/>
    <property type="match status" value="1"/>
</dbReference>